<gene>
    <name evidence="11" type="ORF">LC_TR1931_c1_g1_i1_g.6467</name>
</gene>
<evidence type="ECO:0000313" key="11">
    <source>
        <dbReference type="EMBL" id="JAU43568.1"/>
    </source>
</evidence>
<evidence type="ECO:0000256" key="7">
    <source>
        <dbReference type="ARBA" id="ARBA00023242"/>
    </source>
</evidence>
<dbReference type="PANTHER" id="PTHR31194:SF140">
    <property type="entry name" value="ETHYLENE-RESPONSIVE TRANSCRIPTION FACTOR CRF2"/>
    <property type="match status" value="1"/>
</dbReference>
<comment type="subcellular location">
    <subcellularLocation>
        <location evidence="1">Nucleus</location>
    </subcellularLocation>
</comment>
<evidence type="ECO:0000256" key="6">
    <source>
        <dbReference type="ARBA" id="ARBA00023163"/>
    </source>
</evidence>
<keyword evidence="5" id="KW-0010">Activator</keyword>
<dbReference type="GO" id="GO:0009873">
    <property type="term" value="P:ethylene-activated signaling pathway"/>
    <property type="evidence" value="ECO:0007669"/>
    <property type="project" value="UniProtKB-KW"/>
</dbReference>
<dbReference type="GO" id="GO:0005634">
    <property type="term" value="C:nucleus"/>
    <property type="evidence" value="ECO:0007669"/>
    <property type="project" value="UniProtKB-SubCell"/>
</dbReference>
<dbReference type="Pfam" id="PF00847">
    <property type="entry name" value="AP2"/>
    <property type="match status" value="1"/>
</dbReference>
<dbReference type="PANTHER" id="PTHR31194">
    <property type="entry name" value="SHN SHINE , DNA BINDING / TRANSCRIPTION FACTOR"/>
    <property type="match status" value="1"/>
</dbReference>
<keyword evidence="4" id="KW-0238">DNA-binding</keyword>
<protein>
    <submittedName>
        <fullName evidence="11">Ethylene-responsive transcription factor CRF2</fullName>
    </submittedName>
</protein>
<keyword evidence="3" id="KW-0805">Transcription regulation</keyword>
<evidence type="ECO:0000256" key="2">
    <source>
        <dbReference type="ARBA" id="ARBA00022745"/>
    </source>
</evidence>
<dbReference type="PRINTS" id="PR00367">
    <property type="entry name" value="ETHRSPELEMNT"/>
</dbReference>
<dbReference type="SUPFAM" id="SSF54171">
    <property type="entry name" value="DNA-binding domain"/>
    <property type="match status" value="1"/>
</dbReference>
<evidence type="ECO:0000256" key="9">
    <source>
        <dbReference type="SAM" id="MobiDB-lite"/>
    </source>
</evidence>
<evidence type="ECO:0000256" key="5">
    <source>
        <dbReference type="ARBA" id="ARBA00023159"/>
    </source>
</evidence>
<keyword evidence="2" id="KW-0936">Ethylene signaling pathway</keyword>
<proteinExistence type="inferred from homology"/>
<dbReference type="InterPro" id="IPR001471">
    <property type="entry name" value="AP2/ERF_dom"/>
</dbReference>
<dbReference type="GO" id="GO:0003700">
    <property type="term" value="F:DNA-binding transcription factor activity"/>
    <property type="evidence" value="ECO:0007669"/>
    <property type="project" value="InterPro"/>
</dbReference>
<organism evidence="11">
    <name type="scientific">Noccaea caerulescens</name>
    <name type="common">Alpine penny-cress</name>
    <name type="synonym">Thlaspi caerulescens</name>
    <dbReference type="NCBI Taxonomy" id="107243"/>
    <lineage>
        <taxon>Eukaryota</taxon>
        <taxon>Viridiplantae</taxon>
        <taxon>Streptophyta</taxon>
        <taxon>Embryophyta</taxon>
        <taxon>Tracheophyta</taxon>
        <taxon>Spermatophyta</taxon>
        <taxon>Magnoliopsida</taxon>
        <taxon>eudicotyledons</taxon>
        <taxon>Gunneridae</taxon>
        <taxon>Pentapetalae</taxon>
        <taxon>rosids</taxon>
        <taxon>malvids</taxon>
        <taxon>Brassicales</taxon>
        <taxon>Brassicaceae</taxon>
        <taxon>Coluteocarpeae</taxon>
        <taxon>Noccaea</taxon>
    </lineage>
</organism>
<reference evidence="11" key="1">
    <citation type="submission" date="2016-07" db="EMBL/GenBank/DDBJ databases">
        <title>De novo transcriptome assembly of four accessions of the metal hyperaccumulator plant Noccaea caerulescens.</title>
        <authorList>
            <person name="Blande D."/>
            <person name="Halimaa P."/>
            <person name="Tervahauta A.I."/>
            <person name="Aarts M.G."/>
            <person name="Karenlampi S.O."/>
        </authorList>
    </citation>
    <scope>NUCLEOTIDE SEQUENCE</scope>
</reference>
<dbReference type="CDD" id="cd00018">
    <property type="entry name" value="AP2"/>
    <property type="match status" value="1"/>
</dbReference>
<evidence type="ECO:0000256" key="8">
    <source>
        <dbReference type="ARBA" id="ARBA00024343"/>
    </source>
</evidence>
<dbReference type="PROSITE" id="PS51032">
    <property type="entry name" value="AP2_ERF"/>
    <property type="match status" value="1"/>
</dbReference>
<evidence type="ECO:0000256" key="4">
    <source>
        <dbReference type="ARBA" id="ARBA00023125"/>
    </source>
</evidence>
<dbReference type="FunFam" id="3.30.730.10:FF:000001">
    <property type="entry name" value="Ethylene-responsive transcription factor 2"/>
    <property type="match status" value="1"/>
</dbReference>
<evidence type="ECO:0000259" key="10">
    <source>
        <dbReference type="PROSITE" id="PS51032"/>
    </source>
</evidence>
<dbReference type="SMART" id="SM00380">
    <property type="entry name" value="AP2"/>
    <property type="match status" value="1"/>
</dbReference>
<keyword evidence="7" id="KW-0539">Nucleus</keyword>
<dbReference type="Gene3D" id="3.30.730.10">
    <property type="entry name" value="AP2/ERF domain"/>
    <property type="match status" value="1"/>
</dbReference>
<dbReference type="EMBL" id="GEVK01009264">
    <property type="protein sequence ID" value="JAU43568.1"/>
    <property type="molecule type" value="Transcribed_RNA"/>
</dbReference>
<feature type="region of interest" description="Disordered" evidence="9">
    <location>
        <begin position="23"/>
        <end position="60"/>
    </location>
</feature>
<evidence type="ECO:0000256" key="1">
    <source>
        <dbReference type="ARBA" id="ARBA00004123"/>
    </source>
</evidence>
<comment type="similarity">
    <text evidence="8">Belongs to the AP2/ERF transcription factor family. ERF subfamily.</text>
</comment>
<dbReference type="GO" id="GO:0003677">
    <property type="term" value="F:DNA binding"/>
    <property type="evidence" value="ECO:0007669"/>
    <property type="project" value="UniProtKB-KW"/>
</dbReference>
<dbReference type="InterPro" id="IPR036955">
    <property type="entry name" value="AP2/ERF_dom_sf"/>
</dbReference>
<dbReference type="InterPro" id="IPR050913">
    <property type="entry name" value="AP2/ERF_ERF"/>
</dbReference>
<evidence type="ECO:0000256" key="3">
    <source>
        <dbReference type="ARBA" id="ARBA00023015"/>
    </source>
</evidence>
<dbReference type="AlphaFoldDB" id="A0A1J3FLZ7"/>
<keyword evidence="6" id="KW-0804">Transcription</keyword>
<sequence>MKMETEKIIKFTEHKTNTTRIVPDFNNHHHHHQPRILRISVTDPDATDSSSDEDEEEEHQRFVSKRRRVKKFVNEVVLDSGVCSQIEPRKRRKRAITVKSEAPAVAAKATTTTTTERKFRGVRQRPWGRWAAEIRDPSRRVRLWLGTYNTAEEAAMVYDNAAIQLRGPDALTNFSIPPAEKMSPLPSPEKKNDKIKDAIATSSVSSNSNDCLCSPVSVLPSPFAADEFSGSSSSPAAVFVKEEPSPTIVSDTFSDFSSPLFTDEDLFDFRSSVVPDYLGGDLFGEDHFADTCMDMNFGFDFGSGLSSWHVEDHFQDIGDLFGSDPLLAV</sequence>
<name>A0A1J3FLZ7_NOCCA</name>
<dbReference type="InterPro" id="IPR016177">
    <property type="entry name" value="DNA-bd_dom_sf"/>
</dbReference>
<feature type="domain" description="AP2/ERF" evidence="10">
    <location>
        <begin position="118"/>
        <end position="175"/>
    </location>
</feature>
<accession>A0A1J3FLZ7</accession>